<protein>
    <submittedName>
        <fullName evidence="1">Uncharacterized protein</fullName>
    </submittedName>
</protein>
<proteinExistence type="predicted"/>
<dbReference type="Proteomes" id="UP001234297">
    <property type="component" value="Chromosome 8"/>
</dbReference>
<accession>A0ACC2LGS7</accession>
<keyword evidence="2" id="KW-1185">Reference proteome</keyword>
<evidence type="ECO:0000313" key="2">
    <source>
        <dbReference type="Proteomes" id="UP001234297"/>
    </source>
</evidence>
<comment type="caution">
    <text evidence="1">The sequence shown here is derived from an EMBL/GenBank/DDBJ whole genome shotgun (WGS) entry which is preliminary data.</text>
</comment>
<dbReference type="EMBL" id="CM056816">
    <property type="protein sequence ID" value="KAJ8632629.1"/>
    <property type="molecule type" value="Genomic_DNA"/>
</dbReference>
<reference evidence="1 2" key="1">
    <citation type="journal article" date="2022" name="Hortic Res">
        <title>A haplotype resolved chromosomal level avocado genome allows analysis of novel avocado genes.</title>
        <authorList>
            <person name="Nath O."/>
            <person name="Fletcher S.J."/>
            <person name="Hayward A."/>
            <person name="Shaw L.M."/>
            <person name="Masouleh A.K."/>
            <person name="Furtado A."/>
            <person name="Henry R.J."/>
            <person name="Mitter N."/>
        </authorList>
    </citation>
    <scope>NUCLEOTIDE SEQUENCE [LARGE SCALE GENOMIC DNA]</scope>
    <source>
        <strain evidence="2">cv. Hass</strain>
    </source>
</reference>
<name>A0ACC2LGS7_PERAE</name>
<evidence type="ECO:0000313" key="1">
    <source>
        <dbReference type="EMBL" id="KAJ8632629.1"/>
    </source>
</evidence>
<sequence>MVILLETKVKHVANNRTFKLLSNHLSSNVVIPGTVHNRGLWVCLDPLRVQDDLIQTSTQHITLYRSCTSDKVTNGLFTAIYASPT</sequence>
<gene>
    <name evidence="1" type="ORF">MRB53_025965</name>
</gene>
<organism evidence="1 2">
    <name type="scientific">Persea americana</name>
    <name type="common">Avocado</name>
    <dbReference type="NCBI Taxonomy" id="3435"/>
    <lineage>
        <taxon>Eukaryota</taxon>
        <taxon>Viridiplantae</taxon>
        <taxon>Streptophyta</taxon>
        <taxon>Embryophyta</taxon>
        <taxon>Tracheophyta</taxon>
        <taxon>Spermatophyta</taxon>
        <taxon>Magnoliopsida</taxon>
        <taxon>Magnoliidae</taxon>
        <taxon>Laurales</taxon>
        <taxon>Lauraceae</taxon>
        <taxon>Persea</taxon>
    </lineage>
</organism>